<organism evidence="1 2">
    <name type="scientific">candidate division WS6 bacterium 36_33</name>
    <dbReference type="NCBI Taxonomy" id="1641388"/>
    <lineage>
        <taxon>Bacteria</taxon>
        <taxon>Candidatus Dojkabacteria</taxon>
    </lineage>
</organism>
<protein>
    <submittedName>
        <fullName evidence="1">Uncharacterized protein</fullName>
    </submittedName>
</protein>
<sequence length="50" mass="5693">MIRNRKQHIITENPLGQLPASAHFCDETATTRHFTKHNLLDSHNTGALQQ</sequence>
<evidence type="ECO:0000313" key="1">
    <source>
        <dbReference type="EMBL" id="KUK67256.1"/>
    </source>
</evidence>
<gene>
    <name evidence="1" type="ORF">XD87_0236</name>
</gene>
<evidence type="ECO:0000313" key="2">
    <source>
        <dbReference type="Proteomes" id="UP000053469"/>
    </source>
</evidence>
<dbReference type="AlphaFoldDB" id="A0A117LTX2"/>
<comment type="caution">
    <text evidence="1">The sequence shown here is derived from an EMBL/GenBank/DDBJ whole genome shotgun (WGS) entry which is preliminary data.</text>
</comment>
<dbReference type="EMBL" id="LGGI01000025">
    <property type="protein sequence ID" value="KUK67256.1"/>
    <property type="molecule type" value="Genomic_DNA"/>
</dbReference>
<accession>A0A117LTX2</accession>
<dbReference type="Proteomes" id="UP000053469">
    <property type="component" value="Unassembled WGS sequence"/>
</dbReference>
<reference evidence="2" key="1">
    <citation type="journal article" date="2015" name="MBio">
        <title>Genome-Resolved Metagenomic Analysis Reveals Roles for Candidate Phyla and Other Microbial Community Members in Biogeochemical Transformations in Oil Reservoirs.</title>
        <authorList>
            <person name="Hu P."/>
            <person name="Tom L."/>
            <person name="Singh A."/>
            <person name="Thomas B.C."/>
            <person name="Baker B.J."/>
            <person name="Piceno Y.M."/>
            <person name="Andersen G.L."/>
            <person name="Banfield J.F."/>
        </authorList>
    </citation>
    <scope>NUCLEOTIDE SEQUENCE [LARGE SCALE GENOMIC DNA]</scope>
</reference>
<proteinExistence type="predicted"/>
<name>A0A117LTX2_9BACT</name>